<evidence type="ECO:0000256" key="11">
    <source>
        <dbReference type="ARBA" id="ARBA00023136"/>
    </source>
</evidence>
<dbReference type="InterPro" id="IPR036890">
    <property type="entry name" value="HATPase_C_sf"/>
</dbReference>
<feature type="transmembrane region" description="Helical" evidence="12">
    <location>
        <begin position="296"/>
        <end position="319"/>
    </location>
</feature>
<dbReference type="Gene3D" id="6.10.340.10">
    <property type="match status" value="1"/>
</dbReference>
<reference evidence="16" key="1">
    <citation type="journal article" date="2019" name="Int. J. Syst. Evol. Microbiol.">
        <title>The Global Catalogue of Microorganisms (GCM) 10K type strain sequencing project: providing services to taxonomists for standard genome sequencing and annotation.</title>
        <authorList>
            <consortium name="The Broad Institute Genomics Platform"/>
            <consortium name="The Broad Institute Genome Sequencing Center for Infectious Disease"/>
            <person name="Wu L."/>
            <person name="Ma J."/>
        </authorList>
    </citation>
    <scope>NUCLEOTIDE SEQUENCE [LARGE SCALE GENOMIC DNA]</scope>
    <source>
        <strain evidence="16">PCU 280</strain>
    </source>
</reference>
<dbReference type="EMBL" id="JBHSTE010000001">
    <property type="protein sequence ID" value="MFC6331243.1"/>
    <property type="molecule type" value="Genomic_DNA"/>
</dbReference>
<proteinExistence type="predicted"/>
<dbReference type="Pfam" id="PF06580">
    <property type="entry name" value="His_kinase"/>
    <property type="match status" value="1"/>
</dbReference>
<evidence type="ECO:0000256" key="7">
    <source>
        <dbReference type="ARBA" id="ARBA00022741"/>
    </source>
</evidence>
<evidence type="ECO:0000256" key="8">
    <source>
        <dbReference type="ARBA" id="ARBA00022777"/>
    </source>
</evidence>
<evidence type="ECO:0000256" key="4">
    <source>
        <dbReference type="ARBA" id="ARBA00022475"/>
    </source>
</evidence>
<dbReference type="Gene3D" id="3.30.450.20">
    <property type="entry name" value="PAS domain"/>
    <property type="match status" value="1"/>
</dbReference>
<keyword evidence="6 15" id="KW-0808">Transferase</keyword>
<comment type="subcellular location">
    <subcellularLocation>
        <location evidence="2">Cell membrane</location>
        <topology evidence="2">Multi-pass membrane protein</topology>
    </subcellularLocation>
</comment>
<evidence type="ECO:0000256" key="6">
    <source>
        <dbReference type="ARBA" id="ARBA00022679"/>
    </source>
</evidence>
<evidence type="ECO:0000313" key="16">
    <source>
        <dbReference type="Proteomes" id="UP001596233"/>
    </source>
</evidence>
<name>A0ABW1UYM3_9BACL</name>
<dbReference type="RefSeq" id="WP_379230278.1">
    <property type="nucleotide sequence ID" value="NZ_JBHSTE010000001.1"/>
</dbReference>
<keyword evidence="4" id="KW-1003">Cell membrane</keyword>
<evidence type="ECO:0000256" key="1">
    <source>
        <dbReference type="ARBA" id="ARBA00000085"/>
    </source>
</evidence>
<keyword evidence="16" id="KW-1185">Reference proteome</keyword>
<evidence type="ECO:0000256" key="2">
    <source>
        <dbReference type="ARBA" id="ARBA00004651"/>
    </source>
</evidence>
<feature type="domain" description="HAMP" evidence="14">
    <location>
        <begin position="316"/>
        <end position="373"/>
    </location>
</feature>
<comment type="caution">
    <text evidence="15">The sequence shown here is derived from an EMBL/GenBank/DDBJ whole genome shotgun (WGS) entry which is preliminary data.</text>
</comment>
<keyword evidence="5" id="KW-0597">Phosphoprotein</keyword>
<dbReference type="InterPro" id="IPR003594">
    <property type="entry name" value="HATPase_dom"/>
</dbReference>
<dbReference type="PANTHER" id="PTHR34220:SF7">
    <property type="entry name" value="SENSOR HISTIDINE KINASE YPDA"/>
    <property type="match status" value="1"/>
</dbReference>
<sequence>MLFSLRSRLMFAFSLLLIIPFTALVFLFSEESSQVIRTSIETSTSQTIEQFGSHLTTFLQQVEEVGNQVMSNSVTQAWLTTGMNPDSSMEDRLVTKQRQVDYISSYSINNSNGISIGIFSDFSGGIWTQDRTYVKQLWYEQFIEEDERWTSAHYEPDQADELMKVRQVNSYVLPLVQLQSFTRIGVIKVNYPTATLHDSLDKIRFGETGRAFLLKSDGSNVLNQQVTNAELSIINNGLKEIQERKNDKMDGFFSVLHSGETYLLFYRYFPIQDWYVIGAVPEKELFVKIDTIRRTMLVVSTVLVGVAMLVALWLSYGISRPLTAMARAMKHVERGEFAGALAMMPKVRTGHSEVGYVTRIFESMTNRLRYLIETEFETNLRRKNAEYKALLLQINPHFFNNTLEIIGGLAAMKRNDVVIDATEALGQMMRYSLNLNSDLVKVREEVNYIRDYLFILKLRYEDQLEVTTEEEELAKELLIAKFLLQPIVENAVKYSLEKGGVAKINISVQLLEEQLILRVADNGIGMKPEFVTDLMTELNSNMSIDILSSEGQSIGLRNVLSRCRIYYGEKFHIKIDSRLGEGTEIVLGIPAVKG</sequence>
<dbReference type="PANTHER" id="PTHR34220">
    <property type="entry name" value="SENSOR HISTIDINE KINASE YPDA"/>
    <property type="match status" value="1"/>
</dbReference>
<keyword evidence="7" id="KW-0547">Nucleotide-binding</keyword>
<evidence type="ECO:0000259" key="13">
    <source>
        <dbReference type="PROSITE" id="PS50109"/>
    </source>
</evidence>
<evidence type="ECO:0000256" key="9">
    <source>
        <dbReference type="ARBA" id="ARBA00022840"/>
    </source>
</evidence>
<evidence type="ECO:0000313" key="15">
    <source>
        <dbReference type="EMBL" id="MFC6331243.1"/>
    </source>
</evidence>
<dbReference type="SUPFAM" id="SSF55874">
    <property type="entry name" value="ATPase domain of HSP90 chaperone/DNA topoisomerase II/histidine kinase"/>
    <property type="match status" value="1"/>
</dbReference>
<evidence type="ECO:0000259" key="14">
    <source>
        <dbReference type="PROSITE" id="PS50885"/>
    </source>
</evidence>
<keyword evidence="12" id="KW-1133">Transmembrane helix</keyword>
<dbReference type="InterPro" id="IPR010559">
    <property type="entry name" value="Sig_transdc_His_kin_internal"/>
</dbReference>
<keyword evidence="8 15" id="KW-0418">Kinase</keyword>
<dbReference type="PROSITE" id="PS50885">
    <property type="entry name" value="HAMP"/>
    <property type="match status" value="1"/>
</dbReference>
<evidence type="ECO:0000256" key="5">
    <source>
        <dbReference type="ARBA" id="ARBA00022553"/>
    </source>
</evidence>
<dbReference type="Gene3D" id="3.30.565.10">
    <property type="entry name" value="Histidine kinase-like ATPase, C-terminal domain"/>
    <property type="match status" value="1"/>
</dbReference>
<keyword evidence="11 12" id="KW-0472">Membrane</keyword>
<protein>
    <recommendedName>
        <fullName evidence="3">histidine kinase</fullName>
        <ecNumber evidence="3">2.7.13.3</ecNumber>
    </recommendedName>
</protein>
<gene>
    <name evidence="15" type="ORF">ACFP56_01295</name>
</gene>
<dbReference type="PROSITE" id="PS50109">
    <property type="entry name" value="HIS_KIN"/>
    <property type="match status" value="1"/>
</dbReference>
<organism evidence="15 16">
    <name type="scientific">Paenibacillus septentrionalis</name>
    <dbReference type="NCBI Taxonomy" id="429342"/>
    <lineage>
        <taxon>Bacteria</taxon>
        <taxon>Bacillati</taxon>
        <taxon>Bacillota</taxon>
        <taxon>Bacilli</taxon>
        <taxon>Bacillales</taxon>
        <taxon>Paenibacillaceae</taxon>
        <taxon>Paenibacillus</taxon>
    </lineage>
</organism>
<dbReference type="Pfam" id="PF02518">
    <property type="entry name" value="HATPase_c"/>
    <property type="match status" value="1"/>
</dbReference>
<evidence type="ECO:0000256" key="3">
    <source>
        <dbReference type="ARBA" id="ARBA00012438"/>
    </source>
</evidence>
<dbReference type="GO" id="GO:0004673">
    <property type="term" value="F:protein histidine kinase activity"/>
    <property type="evidence" value="ECO:0007669"/>
    <property type="project" value="UniProtKB-EC"/>
</dbReference>
<comment type="catalytic activity">
    <reaction evidence="1">
        <text>ATP + protein L-histidine = ADP + protein N-phospho-L-histidine.</text>
        <dbReference type="EC" id="2.7.13.3"/>
    </reaction>
</comment>
<evidence type="ECO:0000256" key="12">
    <source>
        <dbReference type="SAM" id="Phobius"/>
    </source>
</evidence>
<feature type="domain" description="Histidine kinase" evidence="13">
    <location>
        <begin position="483"/>
        <end position="593"/>
    </location>
</feature>
<evidence type="ECO:0000256" key="10">
    <source>
        <dbReference type="ARBA" id="ARBA00023012"/>
    </source>
</evidence>
<keyword evidence="9" id="KW-0067">ATP-binding</keyword>
<dbReference type="CDD" id="cd12912">
    <property type="entry name" value="PDC2_MCP_like"/>
    <property type="match status" value="1"/>
</dbReference>
<dbReference type="InterPro" id="IPR050640">
    <property type="entry name" value="Bact_2-comp_sensor_kinase"/>
</dbReference>
<keyword evidence="12" id="KW-0812">Transmembrane</keyword>
<keyword evidence="10" id="KW-0902">Two-component regulatory system</keyword>
<dbReference type="InterPro" id="IPR003660">
    <property type="entry name" value="HAMP_dom"/>
</dbReference>
<dbReference type="Proteomes" id="UP001596233">
    <property type="component" value="Unassembled WGS sequence"/>
</dbReference>
<dbReference type="EC" id="2.7.13.3" evidence="3"/>
<accession>A0ABW1UYM3</accession>
<dbReference type="InterPro" id="IPR005467">
    <property type="entry name" value="His_kinase_dom"/>
</dbReference>